<gene>
    <name evidence="1" type="ORF">OHU35_17450</name>
</gene>
<protein>
    <recommendedName>
        <fullName evidence="3">HEAT repeat domain-containing protein</fullName>
    </recommendedName>
</protein>
<dbReference type="InterPro" id="IPR016024">
    <property type="entry name" value="ARM-type_fold"/>
</dbReference>
<keyword evidence="2" id="KW-1185">Reference proteome</keyword>
<dbReference type="InterPro" id="IPR011989">
    <property type="entry name" value="ARM-like"/>
</dbReference>
<dbReference type="SUPFAM" id="SSF48371">
    <property type="entry name" value="ARM repeat"/>
    <property type="match status" value="1"/>
</dbReference>
<evidence type="ECO:0000313" key="2">
    <source>
        <dbReference type="Proteomes" id="UP001621512"/>
    </source>
</evidence>
<dbReference type="Proteomes" id="UP001621512">
    <property type="component" value="Chromosome"/>
</dbReference>
<sequence>MNLAWIAAVLQPHTVAIHPNFRDEEYSREPAGQLAALLIGGDWGISSRDLPSHDAAVSYAEKILRPETVSEGAEGLINEAFSRRSKDMARSAALALLAAFATAEMEEYDKCDSLLTRMIELTDRSPSGRLSKAILTQQRALRRRDAGLDYIDDVFDAARLLEDVNPAQLPTFVVGPGANSNPESALEKMIYSLKRSTWSLTPYEYDTRRPFESFPNRMNRLKMPLSERMLRISTERASVYARHVRDSFTAHFTNTTVVGRSTPDLFHETLAVELLGHGDVYRARKDLATLRLVQYAEGADADNLHASIRLLRQAGATKELESAVERLRAAGPLSALSRDARQILLRRSTPQRLRVPELVVLRAAAELMSPSEAEQALDVVLASASTGGPPNVAGASQHRIARRGIAWRTASALASTCHKGEEIAALLLREVRDVRQHTELLDSNIAKAINELPWKDVPDSIKSKWSEWLDDADTQLLGDTAEAVALALGLTVPHEGEPSGLDEIATRLNTGLRNESARLADAEVLRAVDQVSADLNETRESVTRGLFSLSTRSAADIAALLLVEYPRARDLWESLTPFLISQSVPRLERTPALDRLAREKPKMPDAIRAMFSTDIDRFLESGDAGILWDDPVVPYPAALRFLISYNLLDDAKIIAALARLSGHTTLQARREASRTLGSLTGRAAEPWLLPLALQMSHESDISTKSHAARFLSHVATGSGEFTAVATARLVELLTEEDGLLTPLFVLRGLEDATDLPEQVAQAIGRLHHEHPSWRVRATASELLTGLRP</sequence>
<proteinExistence type="predicted"/>
<accession>A0ABZ1MMA8</accession>
<evidence type="ECO:0008006" key="3">
    <source>
        <dbReference type="Google" id="ProtNLM"/>
    </source>
</evidence>
<dbReference type="RefSeq" id="WP_405505877.1">
    <property type="nucleotide sequence ID" value="NZ_CP108341.1"/>
</dbReference>
<reference evidence="1 2" key="1">
    <citation type="submission" date="2022-10" db="EMBL/GenBank/DDBJ databases">
        <title>The complete genomes of actinobacterial strains from the NBC collection.</title>
        <authorList>
            <person name="Joergensen T.S."/>
            <person name="Alvarez Arevalo M."/>
            <person name="Sterndorff E.B."/>
            <person name="Faurdal D."/>
            <person name="Vuksanovic O."/>
            <person name="Mourched A.-S."/>
            <person name="Charusanti P."/>
            <person name="Shaw S."/>
            <person name="Blin K."/>
            <person name="Weber T."/>
        </authorList>
    </citation>
    <scope>NUCLEOTIDE SEQUENCE [LARGE SCALE GENOMIC DNA]</scope>
    <source>
        <strain evidence="1 2">NBC_00017</strain>
    </source>
</reference>
<evidence type="ECO:0000313" key="1">
    <source>
        <dbReference type="EMBL" id="WTW27734.1"/>
    </source>
</evidence>
<dbReference type="Gene3D" id="1.25.10.10">
    <property type="entry name" value="Leucine-rich Repeat Variant"/>
    <property type="match status" value="1"/>
</dbReference>
<dbReference type="EMBL" id="CP108341">
    <property type="protein sequence ID" value="WTW27734.1"/>
    <property type="molecule type" value="Genomic_DNA"/>
</dbReference>
<organism evidence="1 2">
    <name type="scientific">Streptomyces purpurascens</name>
    <dbReference type="NCBI Taxonomy" id="1924"/>
    <lineage>
        <taxon>Bacteria</taxon>
        <taxon>Bacillati</taxon>
        <taxon>Actinomycetota</taxon>
        <taxon>Actinomycetes</taxon>
        <taxon>Kitasatosporales</taxon>
        <taxon>Streptomycetaceae</taxon>
        <taxon>Streptomyces</taxon>
    </lineage>
</organism>
<name>A0ABZ1MMA8_STREF</name>